<name>A0A2M7TYZ7_9BACT</name>
<dbReference type="GO" id="GO:0016787">
    <property type="term" value="F:hydrolase activity"/>
    <property type="evidence" value="ECO:0007669"/>
    <property type="project" value="UniProtKB-KW"/>
</dbReference>
<sequence length="139" mass="15831">MAQDTKVKKTATIFETSTGGLVYKKVDGLFLWLLVKHKGAGHWGFPKGHIGDSIKDERMEDAALREVREEGGITAKITHNEPSVAQYFYRRGPVLHNKKVHYFLMEYISGNVEDHDDEVTDAKFVDEEELSKPSRLIQI</sequence>
<comment type="caution">
    <text evidence="3">The sequence shown here is derived from an EMBL/GenBank/DDBJ whole genome shotgun (WGS) entry which is preliminary data.</text>
</comment>
<organism evidence="3 4">
    <name type="scientific">Candidatus Roizmanbacteria bacterium CG_4_10_14_0_2_um_filter_39_13</name>
    <dbReference type="NCBI Taxonomy" id="1974825"/>
    <lineage>
        <taxon>Bacteria</taxon>
        <taxon>Candidatus Roizmaniibacteriota</taxon>
    </lineage>
</organism>
<gene>
    <name evidence="3" type="ORF">COY16_03045</name>
</gene>
<dbReference type="InterPro" id="IPR000086">
    <property type="entry name" value="NUDIX_hydrolase_dom"/>
</dbReference>
<protein>
    <submittedName>
        <fullName evidence="3">NUDIX hydrolase</fullName>
    </submittedName>
</protein>
<dbReference type="AlphaFoldDB" id="A0A2M7TYZ7"/>
<accession>A0A2M7TYZ7</accession>
<dbReference type="PANTHER" id="PTHR43736:SF1">
    <property type="entry name" value="DIHYDRONEOPTERIN TRIPHOSPHATE DIPHOSPHATASE"/>
    <property type="match status" value="1"/>
</dbReference>
<evidence type="ECO:0000256" key="1">
    <source>
        <dbReference type="ARBA" id="ARBA00022801"/>
    </source>
</evidence>
<feature type="domain" description="Nudix hydrolase" evidence="2">
    <location>
        <begin position="13"/>
        <end position="139"/>
    </location>
</feature>
<dbReference type="PROSITE" id="PS51462">
    <property type="entry name" value="NUDIX"/>
    <property type="match status" value="1"/>
</dbReference>
<evidence type="ECO:0000313" key="3">
    <source>
        <dbReference type="EMBL" id="PIZ63003.1"/>
    </source>
</evidence>
<dbReference type="PANTHER" id="PTHR43736">
    <property type="entry name" value="ADP-RIBOSE PYROPHOSPHATASE"/>
    <property type="match status" value="1"/>
</dbReference>
<dbReference type="SUPFAM" id="SSF55811">
    <property type="entry name" value="Nudix"/>
    <property type="match status" value="1"/>
</dbReference>
<keyword evidence="1 3" id="KW-0378">Hydrolase</keyword>
<dbReference type="Proteomes" id="UP000228503">
    <property type="component" value="Unassembled WGS sequence"/>
</dbReference>
<dbReference type="InterPro" id="IPR020084">
    <property type="entry name" value="NUDIX_hydrolase_CS"/>
</dbReference>
<dbReference type="Pfam" id="PF00293">
    <property type="entry name" value="NUDIX"/>
    <property type="match status" value="1"/>
</dbReference>
<dbReference type="EMBL" id="PFOB01000037">
    <property type="protein sequence ID" value="PIZ63003.1"/>
    <property type="molecule type" value="Genomic_DNA"/>
</dbReference>
<evidence type="ECO:0000313" key="4">
    <source>
        <dbReference type="Proteomes" id="UP000228503"/>
    </source>
</evidence>
<dbReference type="PROSITE" id="PS00893">
    <property type="entry name" value="NUDIX_BOX"/>
    <property type="match status" value="1"/>
</dbReference>
<proteinExistence type="predicted"/>
<dbReference type="InterPro" id="IPR015797">
    <property type="entry name" value="NUDIX_hydrolase-like_dom_sf"/>
</dbReference>
<reference evidence="4" key="1">
    <citation type="submission" date="2017-09" db="EMBL/GenBank/DDBJ databases">
        <title>Depth-based differentiation of microbial function through sediment-hosted aquifers and enrichment of novel symbionts in the deep terrestrial subsurface.</title>
        <authorList>
            <person name="Probst A.J."/>
            <person name="Ladd B."/>
            <person name="Jarett J.K."/>
            <person name="Geller-Mcgrath D.E."/>
            <person name="Sieber C.M.K."/>
            <person name="Emerson J.B."/>
            <person name="Anantharaman K."/>
            <person name="Thomas B.C."/>
            <person name="Malmstrom R."/>
            <person name="Stieglmeier M."/>
            <person name="Klingl A."/>
            <person name="Woyke T."/>
            <person name="Ryan C.M."/>
            <person name="Banfield J.F."/>
        </authorList>
    </citation>
    <scope>NUCLEOTIDE SEQUENCE [LARGE SCALE GENOMIC DNA]</scope>
</reference>
<evidence type="ECO:0000259" key="2">
    <source>
        <dbReference type="PROSITE" id="PS51462"/>
    </source>
</evidence>
<dbReference type="Gene3D" id="3.90.79.10">
    <property type="entry name" value="Nucleoside Triphosphate Pyrophosphohydrolase"/>
    <property type="match status" value="1"/>
</dbReference>